<dbReference type="PANTHER" id="PTHR21682:SF2">
    <property type="entry name" value="COILED-COIL DOMAIN-CONTAINING PROTEIN 149"/>
    <property type="match status" value="1"/>
</dbReference>
<keyword evidence="4" id="KW-1185">Reference proteome</keyword>
<comment type="caution">
    <text evidence="3">The sequence shown here is derived from an EMBL/GenBank/DDBJ whole genome shotgun (WGS) entry which is preliminary data.</text>
</comment>
<dbReference type="InterPro" id="IPR019179">
    <property type="entry name" value="CC149"/>
</dbReference>
<evidence type="ECO:0000313" key="3">
    <source>
        <dbReference type="EMBL" id="KAG8187471.1"/>
    </source>
</evidence>
<gene>
    <name evidence="3" type="ORF">JTE90_009540</name>
</gene>
<proteinExistence type="inferred from homology"/>
<dbReference type="PANTHER" id="PTHR21682">
    <property type="entry name" value="COILED-COIL DOMAIN-CONTAINING PROTEIN 149"/>
    <property type="match status" value="1"/>
</dbReference>
<accession>A0AAV6UW21</accession>
<evidence type="ECO:0000256" key="2">
    <source>
        <dbReference type="ARBA" id="ARBA00023054"/>
    </source>
</evidence>
<organism evidence="3 4">
    <name type="scientific">Oedothorax gibbosus</name>
    <dbReference type="NCBI Taxonomy" id="931172"/>
    <lineage>
        <taxon>Eukaryota</taxon>
        <taxon>Metazoa</taxon>
        <taxon>Ecdysozoa</taxon>
        <taxon>Arthropoda</taxon>
        <taxon>Chelicerata</taxon>
        <taxon>Arachnida</taxon>
        <taxon>Araneae</taxon>
        <taxon>Araneomorphae</taxon>
        <taxon>Entelegynae</taxon>
        <taxon>Araneoidea</taxon>
        <taxon>Linyphiidae</taxon>
        <taxon>Erigoninae</taxon>
        <taxon>Oedothorax</taxon>
    </lineage>
</organism>
<sequence>MSSALSRCRTLLEKKRTKGGMKSTIASGLAMSAKQVEQLLQGSPFLDSSSKAPNAADFHNLVVTLLENLNDKSIALAHQKKANKILGNRVSELEERMRTIDISNLCHLPDPSIQMNACFILETTTNAT</sequence>
<dbReference type="Pfam" id="PF09789">
    <property type="entry name" value="CC149"/>
    <property type="match status" value="1"/>
</dbReference>
<dbReference type="Proteomes" id="UP000827092">
    <property type="component" value="Unassembled WGS sequence"/>
</dbReference>
<comment type="similarity">
    <text evidence="1">Belongs to the CCDC149 family.</text>
</comment>
<evidence type="ECO:0000256" key="1">
    <source>
        <dbReference type="ARBA" id="ARBA00005872"/>
    </source>
</evidence>
<dbReference type="EMBL" id="JAFNEN010000272">
    <property type="protein sequence ID" value="KAG8187471.1"/>
    <property type="molecule type" value="Genomic_DNA"/>
</dbReference>
<dbReference type="AlphaFoldDB" id="A0AAV6UW21"/>
<name>A0AAV6UW21_9ARAC</name>
<protein>
    <submittedName>
        <fullName evidence="3">Uncharacterized protein</fullName>
    </submittedName>
</protein>
<reference evidence="3 4" key="1">
    <citation type="journal article" date="2022" name="Nat. Ecol. Evol.">
        <title>A masculinizing supergene underlies an exaggerated male reproductive morph in a spider.</title>
        <authorList>
            <person name="Hendrickx F."/>
            <person name="De Corte Z."/>
            <person name="Sonet G."/>
            <person name="Van Belleghem S.M."/>
            <person name="Kostlbacher S."/>
            <person name="Vangestel C."/>
        </authorList>
    </citation>
    <scope>NUCLEOTIDE SEQUENCE [LARGE SCALE GENOMIC DNA]</scope>
    <source>
        <strain evidence="3">W744_W776</strain>
    </source>
</reference>
<evidence type="ECO:0000313" key="4">
    <source>
        <dbReference type="Proteomes" id="UP000827092"/>
    </source>
</evidence>
<keyword evidence="2" id="KW-0175">Coiled coil</keyword>